<evidence type="ECO:0000313" key="5">
    <source>
        <dbReference type="Proteomes" id="UP000822688"/>
    </source>
</evidence>
<comment type="caution">
    <text evidence="4">The sequence shown here is derived from an EMBL/GenBank/DDBJ whole genome shotgun (WGS) entry which is preliminary data.</text>
</comment>
<dbReference type="PANTHER" id="PTHR31161">
    <property type="entry name" value="PROTEIN GRAVITROPIC IN THE LIGHT 1"/>
    <property type="match status" value="1"/>
</dbReference>
<feature type="region of interest" description="Disordered" evidence="2">
    <location>
        <begin position="1"/>
        <end position="24"/>
    </location>
</feature>
<feature type="coiled-coil region" evidence="1">
    <location>
        <begin position="95"/>
        <end position="143"/>
    </location>
</feature>
<evidence type="ECO:0000256" key="1">
    <source>
        <dbReference type="SAM" id="Coils"/>
    </source>
</evidence>
<dbReference type="EMBL" id="CM026424">
    <property type="protein sequence ID" value="KAG0580944.1"/>
    <property type="molecule type" value="Genomic_DNA"/>
</dbReference>
<keyword evidence="1" id="KW-0175">Coiled coil</keyword>
<dbReference type="InterPro" id="IPR040225">
    <property type="entry name" value="GIL1-like"/>
</dbReference>
<accession>A0A8T0IB66</accession>
<feature type="domain" description="GIL1/IRKI C-terminal" evidence="3">
    <location>
        <begin position="405"/>
        <end position="457"/>
    </location>
</feature>
<evidence type="ECO:0000313" key="4">
    <source>
        <dbReference type="EMBL" id="KAG0580944.1"/>
    </source>
</evidence>
<gene>
    <name evidence="4" type="ORF">KC19_4G212200</name>
</gene>
<dbReference type="GO" id="GO:0009959">
    <property type="term" value="P:negative gravitropism"/>
    <property type="evidence" value="ECO:0007669"/>
    <property type="project" value="InterPro"/>
</dbReference>
<protein>
    <recommendedName>
        <fullName evidence="3">GIL1/IRKI C-terminal domain-containing protein</fullName>
    </recommendedName>
</protein>
<dbReference type="Pfam" id="PF24994">
    <property type="entry name" value="GIL1_IRKI_C"/>
    <property type="match status" value="1"/>
</dbReference>
<evidence type="ECO:0000256" key="2">
    <source>
        <dbReference type="SAM" id="MobiDB-lite"/>
    </source>
</evidence>
<feature type="coiled-coil region" evidence="1">
    <location>
        <begin position="173"/>
        <end position="200"/>
    </location>
</feature>
<dbReference type="AlphaFoldDB" id="A0A8T0IB66"/>
<organism evidence="4 5">
    <name type="scientific">Ceratodon purpureus</name>
    <name type="common">Fire moss</name>
    <name type="synonym">Dicranum purpureum</name>
    <dbReference type="NCBI Taxonomy" id="3225"/>
    <lineage>
        <taxon>Eukaryota</taxon>
        <taxon>Viridiplantae</taxon>
        <taxon>Streptophyta</taxon>
        <taxon>Embryophyta</taxon>
        <taxon>Bryophyta</taxon>
        <taxon>Bryophytina</taxon>
        <taxon>Bryopsida</taxon>
        <taxon>Dicranidae</taxon>
        <taxon>Pseudoditrichales</taxon>
        <taxon>Ditrichaceae</taxon>
        <taxon>Ceratodon</taxon>
    </lineage>
</organism>
<keyword evidence="5" id="KW-1185">Reference proteome</keyword>
<reference evidence="4" key="1">
    <citation type="submission" date="2020-06" db="EMBL/GenBank/DDBJ databases">
        <title>WGS assembly of Ceratodon purpureus strain R40.</title>
        <authorList>
            <person name="Carey S.B."/>
            <person name="Jenkins J."/>
            <person name="Shu S."/>
            <person name="Lovell J.T."/>
            <person name="Sreedasyam A."/>
            <person name="Maumus F."/>
            <person name="Tiley G.P."/>
            <person name="Fernandez-Pozo N."/>
            <person name="Barry K."/>
            <person name="Chen C."/>
            <person name="Wang M."/>
            <person name="Lipzen A."/>
            <person name="Daum C."/>
            <person name="Saski C.A."/>
            <person name="Payton A.C."/>
            <person name="Mcbreen J.C."/>
            <person name="Conrad R.E."/>
            <person name="Kollar L.M."/>
            <person name="Olsson S."/>
            <person name="Huttunen S."/>
            <person name="Landis J.B."/>
            <person name="Wickett N.J."/>
            <person name="Johnson M.G."/>
            <person name="Rensing S.A."/>
            <person name="Grimwood J."/>
            <person name="Schmutz J."/>
            <person name="Mcdaniel S.F."/>
        </authorList>
    </citation>
    <scope>NUCLEOTIDE SEQUENCE</scope>
    <source>
        <strain evidence="4">R40</strain>
    </source>
</reference>
<dbReference type="Proteomes" id="UP000822688">
    <property type="component" value="Chromosome 4"/>
</dbReference>
<dbReference type="GO" id="GO:0009639">
    <property type="term" value="P:response to red or far red light"/>
    <property type="evidence" value="ECO:0007669"/>
    <property type="project" value="InterPro"/>
</dbReference>
<proteinExistence type="predicted"/>
<sequence>METKGRVTKLSPSTPCGRPLRPDYGGNIFENTMRDGYEIIENRDETRSETTSPVQKTGHQLPKNEEICDKDGARNKALKVGRDSSCARNLFGSAKKLWNNLMKDCETEVLNLENELKEKATRIDDLTKSLHAKDEELQKLEVTFSHENLAIRDAGQKEVQRLNSYIEQRERASKDAELCANQLKAKCQKLESKLALIEQKTAQESLTSGSYSDDHANPGMLEVACKAVDKAIDDLVRVLYNISYLKTLPLDSVELEPILHLISPAHPTDFSRPIQVKYVWGHWILHQIFRDFENVFFDSDQWNRTSPLHSKKHALECFQSFQQKKSASSLEFLNSCGTFQSFFSWKYKCVFPTWLVDSSILPSGIVVNEYGHFVEGEIFYRFLDVAKAVWLLHELAFSFDPPASILRMARGEPYDKQFHDSVVHVDVEDGDAPSAKVAFMIRPAFRIRQSIVRSRVLLSTKLPQ</sequence>
<dbReference type="InterPro" id="IPR056813">
    <property type="entry name" value="GIL1_IRKI_C"/>
</dbReference>
<name>A0A8T0IB66_CERPU</name>
<evidence type="ECO:0000259" key="3">
    <source>
        <dbReference type="Pfam" id="PF24994"/>
    </source>
</evidence>